<comment type="caution">
    <text evidence="1">The sequence shown here is derived from an EMBL/GenBank/DDBJ whole genome shotgun (WGS) entry which is preliminary data.</text>
</comment>
<reference evidence="2" key="1">
    <citation type="journal article" date="2022" name="Mol. Ecol. Resour.">
        <title>The genomes of chicory, endive, great burdock and yacon provide insights into Asteraceae palaeo-polyploidization history and plant inulin production.</title>
        <authorList>
            <person name="Fan W."/>
            <person name="Wang S."/>
            <person name="Wang H."/>
            <person name="Wang A."/>
            <person name="Jiang F."/>
            <person name="Liu H."/>
            <person name="Zhao H."/>
            <person name="Xu D."/>
            <person name="Zhang Y."/>
        </authorList>
    </citation>
    <scope>NUCLEOTIDE SEQUENCE [LARGE SCALE GENOMIC DNA]</scope>
    <source>
        <strain evidence="2">cv. Yunnan</strain>
    </source>
</reference>
<gene>
    <name evidence="1" type="ORF">L1987_05751</name>
</gene>
<evidence type="ECO:0000313" key="1">
    <source>
        <dbReference type="EMBL" id="KAI3824297.1"/>
    </source>
</evidence>
<dbReference type="EMBL" id="CM042019">
    <property type="protein sequence ID" value="KAI3824297.1"/>
    <property type="molecule type" value="Genomic_DNA"/>
</dbReference>
<name>A0ACB9JWE2_9ASTR</name>
<evidence type="ECO:0000313" key="2">
    <source>
        <dbReference type="Proteomes" id="UP001056120"/>
    </source>
</evidence>
<reference evidence="1 2" key="2">
    <citation type="journal article" date="2022" name="Mol. Ecol. Resour.">
        <title>The genomes of chicory, endive, great burdock and yacon provide insights into Asteraceae paleo-polyploidization history and plant inulin production.</title>
        <authorList>
            <person name="Fan W."/>
            <person name="Wang S."/>
            <person name="Wang H."/>
            <person name="Wang A."/>
            <person name="Jiang F."/>
            <person name="Liu H."/>
            <person name="Zhao H."/>
            <person name="Xu D."/>
            <person name="Zhang Y."/>
        </authorList>
    </citation>
    <scope>NUCLEOTIDE SEQUENCE [LARGE SCALE GENOMIC DNA]</scope>
    <source>
        <strain evidence="2">cv. Yunnan</strain>
        <tissue evidence="1">Leaves</tissue>
    </source>
</reference>
<proteinExistence type="predicted"/>
<sequence length="156" mass="17749">MGIQQVRGLRKESYWHKVEEYAHPPNFIRHFICFIDRVLGLLQHHLFPLFHPQKEPITSPHHFPSGHPRTCSSSSPINSAKTSLPPTNMSQYPNDVRVCFKRIILASEVQMSWKKPKLSKGQKLVSKVNMDGVDHDVARLNTNGKKRASNGSTIDS</sequence>
<dbReference type="Proteomes" id="UP001056120">
    <property type="component" value="Linkage Group LG02"/>
</dbReference>
<protein>
    <submittedName>
        <fullName evidence="1">Uncharacterized protein</fullName>
    </submittedName>
</protein>
<keyword evidence="2" id="KW-1185">Reference proteome</keyword>
<organism evidence="1 2">
    <name type="scientific">Smallanthus sonchifolius</name>
    <dbReference type="NCBI Taxonomy" id="185202"/>
    <lineage>
        <taxon>Eukaryota</taxon>
        <taxon>Viridiplantae</taxon>
        <taxon>Streptophyta</taxon>
        <taxon>Embryophyta</taxon>
        <taxon>Tracheophyta</taxon>
        <taxon>Spermatophyta</taxon>
        <taxon>Magnoliopsida</taxon>
        <taxon>eudicotyledons</taxon>
        <taxon>Gunneridae</taxon>
        <taxon>Pentapetalae</taxon>
        <taxon>asterids</taxon>
        <taxon>campanulids</taxon>
        <taxon>Asterales</taxon>
        <taxon>Asteraceae</taxon>
        <taxon>Asteroideae</taxon>
        <taxon>Heliantheae alliance</taxon>
        <taxon>Millerieae</taxon>
        <taxon>Smallanthus</taxon>
    </lineage>
</organism>
<accession>A0ACB9JWE2</accession>